<protein>
    <recommendedName>
        <fullName evidence="3">Butirosin biosynthesis protein H N-terminal domain-containing protein</fullName>
    </recommendedName>
</protein>
<name>A0A7X2Z1E2_9BACL</name>
<dbReference type="EMBL" id="WNZW01000002">
    <property type="protein sequence ID" value="MUG45248.1"/>
    <property type="molecule type" value="Genomic_DNA"/>
</dbReference>
<sequence>MEKKLFMGQPLITGYPIHANISSILVQHPSYNNWIFTNHMQLRFDIYNNEFETDYFLEFYQPLMREYHPLLNIHSISKLMLSNLNINICDFFMQILDSNNYIYTLIDKQHISAYKTRKSSPHDLFVYGYNKQRNIFYVADYFQNFHMLSTASFEEIEKAVDLKNDYSTDSWDNIFGIQLIGINQWKKYDFNLEYFIQTLYDYLNSTNTSHKYSFLEGVPKERPELHGSLKPTFGIKIYNELCNMAGANFKFLRALHLLFEHKRLMTRRIEFLGGLNLIDDELYIKLFKEVEEKAIVIRNYMIKQIIKGDSSDTSKVKSMIMDLESIEYSYLEKLAKSLTGS</sequence>
<reference evidence="1 2" key="1">
    <citation type="submission" date="2019-11" db="EMBL/GenBank/DDBJ databases">
        <title>Draft genome sequences of five Paenibacillus species of dairy origin.</title>
        <authorList>
            <person name="Olajide A.M."/>
            <person name="Chen S."/>
            <person name="Lapointe G."/>
        </authorList>
    </citation>
    <scope>NUCLEOTIDE SEQUENCE [LARGE SCALE GENOMIC DNA]</scope>
    <source>
        <strain evidence="1 2">12CR55</strain>
    </source>
</reference>
<dbReference type="Proteomes" id="UP000447876">
    <property type="component" value="Unassembled WGS sequence"/>
</dbReference>
<proteinExistence type="predicted"/>
<comment type="caution">
    <text evidence="1">The sequence shown here is derived from an EMBL/GenBank/DDBJ whole genome shotgun (WGS) entry which is preliminary data.</text>
</comment>
<organism evidence="1 2">
    <name type="scientific">Paenibacillus woosongensis</name>
    <dbReference type="NCBI Taxonomy" id="307580"/>
    <lineage>
        <taxon>Bacteria</taxon>
        <taxon>Bacillati</taxon>
        <taxon>Bacillota</taxon>
        <taxon>Bacilli</taxon>
        <taxon>Bacillales</taxon>
        <taxon>Paenibacillaceae</taxon>
        <taxon>Paenibacillus</taxon>
    </lineage>
</organism>
<dbReference type="AlphaFoldDB" id="A0A7X2Z1E2"/>
<accession>A0A7X2Z1E2</accession>
<evidence type="ECO:0008006" key="3">
    <source>
        <dbReference type="Google" id="ProtNLM"/>
    </source>
</evidence>
<dbReference type="OrthoDB" id="2624539at2"/>
<evidence type="ECO:0000313" key="1">
    <source>
        <dbReference type="EMBL" id="MUG45248.1"/>
    </source>
</evidence>
<gene>
    <name evidence="1" type="ORF">GNP95_09580</name>
</gene>
<evidence type="ECO:0000313" key="2">
    <source>
        <dbReference type="Proteomes" id="UP000447876"/>
    </source>
</evidence>
<dbReference type="RefSeq" id="WP_155610599.1">
    <property type="nucleotide sequence ID" value="NZ_WNZW01000002.1"/>
</dbReference>